<dbReference type="EMBL" id="CAKKMG010000004">
    <property type="protein sequence ID" value="CAH0144141.1"/>
    <property type="molecule type" value="Genomic_DNA"/>
</dbReference>
<comment type="caution">
    <text evidence="2">The sequence shown here is derived from an EMBL/GenBank/DDBJ whole genome shotgun (WGS) entry which is preliminary data.</text>
</comment>
<name>A0A9W4PAX6_9BACI</name>
<organism evidence="2 3">
    <name type="scientific">Peribacillus simplex</name>
    <dbReference type="NCBI Taxonomy" id="1478"/>
    <lineage>
        <taxon>Bacteria</taxon>
        <taxon>Bacillati</taxon>
        <taxon>Bacillota</taxon>
        <taxon>Bacilli</taxon>
        <taxon>Bacillales</taxon>
        <taxon>Bacillaceae</taxon>
        <taxon>Peribacillus</taxon>
    </lineage>
</organism>
<evidence type="ECO:0000313" key="2">
    <source>
        <dbReference type="EMBL" id="CAH0144141.1"/>
    </source>
</evidence>
<proteinExistence type="predicted"/>
<evidence type="ECO:0000256" key="1">
    <source>
        <dbReference type="ARBA" id="ARBA00022500"/>
    </source>
</evidence>
<reference evidence="2" key="1">
    <citation type="submission" date="2021-11" db="EMBL/GenBank/DDBJ databases">
        <authorList>
            <person name="Bulgarelli D."/>
        </authorList>
    </citation>
    <scope>NUCLEOTIDE SEQUENCE</scope>
    <source>
        <strain evidence="2">Bi133</strain>
    </source>
</reference>
<dbReference type="SUPFAM" id="SSF103039">
    <property type="entry name" value="CheC-like"/>
    <property type="match status" value="1"/>
</dbReference>
<accession>A0A9W4PAX6</accession>
<protein>
    <submittedName>
        <fullName evidence="2">Uncharacterized protein</fullName>
    </submittedName>
</protein>
<sequence>MSNLGESMFCMPLEGELLESFAAELGNLLAGNIATSLAGGDAINDITPPTVFVGNTKMYGFHEAIHLPMSSKGVGTLHIILMIEM</sequence>
<dbReference type="Proteomes" id="UP000789326">
    <property type="component" value="Unassembled WGS sequence"/>
</dbReference>
<dbReference type="RefSeq" id="WP_349654733.1">
    <property type="nucleotide sequence ID" value="NZ_CAKKMG010000004.1"/>
</dbReference>
<gene>
    <name evidence="2" type="ORF">SRABI133_00544</name>
</gene>
<dbReference type="GO" id="GO:0006935">
    <property type="term" value="P:chemotaxis"/>
    <property type="evidence" value="ECO:0007669"/>
    <property type="project" value="UniProtKB-KW"/>
</dbReference>
<keyword evidence="1" id="KW-0145">Chemotaxis</keyword>
<evidence type="ECO:0000313" key="3">
    <source>
        <dbReference type="Proteomes" id="UP000789326"/>
    </source>
</evidence>
<dbReference type="Gene3D" id="3.40.1550.10">
    <property type="entry name" value="CheC-like"/>
    <property type="match status" value="1"/>
</dbReference>
<dbReference type="InterPro" id="IPR028976">
    <property type="entry name" value="CheC-like_sf"/>
</dbReference>
<dbReference type="AlphaFoldDB" id="A0A9W4PAX6"/>